<evidence type="ECO:0000256" key="2">
    <source>
        <dbReference type="ARBA" id="ARBA00006824"/>
    </source>
</evidence>
<gene>
    <name evidence="7" type="ORF">V565_047460</name>
</gene>
<organism evidence="7 8">
    <name type="scientific">Rhizoctonia solani 123E</name>
    <dbReference type="NCBI Taxonomy" id="1423351"/>
    <lineage>
        <taxon>Eukaryota</taxon>
        <taxon>Fungi</taxon>
        <taxon>Dikarya</taxon>
        <taxon>Basidiomycota</taxon>
        <taxon>Agaricomycotina</taxon>
        <taxon>Agaricomycetes</taxon>
        <taxon>Cantharellales</taxon>
        <taxon>Ceratobasidiaceae</taxon>
        <taxon>Rhizoctonia</taxon>
    </lineage>
</organism>
<name>A0A074SQN4_9AGAM</name>
<evidence type="ECO:0000313" key="7">
    <source>
        <dbReference type="EMBL" id="KEP52297.1"/>
    </source>
</evidence>
<dbReference type="OrthoDB" id="10267969at2759"/>
<feature type="transmembrane region" description="Helical" evidence="6">
    <location>
        <begin position="187"/>
        <end position="212"/>
    </location>
</feature>
<evidence type="ECO:0000256" key="1">
    <source>
        <dbReference type="ARBA" id="ARBA00004141"/>
    </source>
</evidence>
<comment type="caution">
    <text evidence="7">The sequence shown here is derived from an EMBL/GenBank/DDBJ whole genome shotgun (WGS) entry which is preliminary data.</text>
</comment>
<keyword evidence="8" id="KW-1185">Reference proteome</keyword>
<dbReference type="GO" id="GO:0016020">
    <property type="term" value="C:membrane"/>
    <property type="evidence" value="ECO:0007669"/>
    <property type="project" value="UniProtKB-SubCell"/>
</dbReference>
<dbReference type="STRING" id="1423351.A0A074SQN4"/>
<evidence type="ECO:0000256" key="5">
    <source>
        <dbReference type="ARBA" id="ARBA00023136"/>
    </source>
</evidence>
<evidence type="ECO:0000256" key="6">
    <source>
        <dbReference type="RuleBase" id="RU363053"/>
    </source>
</evidence>
<evidence type="ECO:0000256" key="3">
    <source>
        <dbReference type="ARBA" id="ARBA00022692"/>
    </source>
</evidence>
<sequence length="213" mass="23850">MAALARIYQDSFTKRPGATLAVTNGALGGFADVVAQTAQIFMTTPNQPPHTPEFEPPRPKYDPIRTLRFFAFGTMMGPIIGRWNLVLEKSFPLRSVGGRVSMAALGKRVAADQIIMYTNTPQLTLFVGTMGWMEGRDLRGIRQKYSDMYLPALEANYKVWPAAQLVNFRYMPLPYRVPFQATCGVFWTLYLVSLVYGWMVAGWLIPLLCVVAA</sequence>
<dbReference type="PANTHER" id="PTHR11266:SF50">
    <property type="entry name" value="VACUOLAR MEMBRANE PROTEIN YOR292C"/>
    <property type="match status" value="1"/>
</dbReference>
<accession>A0A074SQN4</accession>
<dbReference type="Proteomes" id="UP000027456">
    <property type="component" value="Unassembled WGS sequence"/>
</dbReference>
<comment type="subcellular location">
    <subcellularLocation>
        <location evidence="1">Membrane</location>
        <topology evidence="1">Multi-pass membrane protein</topology>
    </subcellularLocation>
</comment>
<dbReference type="EMBL" id="AZST01000113">
    <property type="protein sequence ID" value="KEP52297.1"/>
    <property type="molecule type" value="Genomic_DNA"/>
</dbReference>
<protein>
    <submittedName>
        <fullName evidence="7">Mpv17/PMP22 family protein</fullName>
    </submittedName>
</protein>
<evidence type="ECO:0000313" key="8">
    <source>
        <dbReference type="Proteomes" id="UP000027456"/>
    </source>
</evidence>
<proteinExistence type="inferred from homology"/>
<evidence type="ECO:0000256" key="4">
    <source>
        <dbReference type="ARBA" id="ARBA00022989"/>
    </source>
</evidence>
<dbReference type="InterPro" id="IPR007248">
    <property type="entry name" value="Mpv17_PMP22"/>
</dbReference>
<comment type="caution">
    <text evidence="6">Lacks conserved residue(s) required for the propagation of feature annotation.</text>
</comment>
<comment type="similarity">
    <text evidence="2 6">Belongs to the peroxisomal membrane protein PXMP2/4 family.</text>
</comment>
<keyword evidence="4 6" id="KW-1133">Transmembrane helix</keyword>
<dbReference type="HOGENOM" id="CLU_049109_8_0_1"/>
<keyword evidence="5 6" id="KW-0472">Membrane</keyword>
<keyword evidence="3 6" id="KW-0812">Transmembrane</keyword>
<dbReference type="AlphaFoldDB" id="A0A074SQN4"/>
<reference evidence="7 8" key="1">
    <citation type="submission" date="2013-12" db="EMBL/GenBank/DDBJ databases">
        <authorList>
            <person name="Cubeta M."/>
            <person name="Pakala S."/>
            <person name="Fedorova N."/>
            <person name="Thomas E."/>
            <person name="Dean R."/>
            <person name="Jabaji S."/>
            <person name="Neate S."/>
            <person name="Toda T."/>
            <person name="Tavantzis S."/>
            <person name="Vilgalys R."/>
            <person name="Bharathan N."/>
            <person name="Pakala S."/>
            <person name="Losada L.S."/>
            <person name="Zafar N."/>
            <person name="Nierman W."/>
        </authorList>
    </citation>
    <scope>NUCLEOTIDE SEQUENCE [LARGE SCALE GENOMIC DNA]</scope>
    <source>
        <strain evidence="7 8">123E</strain>
    </source>
</reference>
<dbReference type="PANTHER" id="PTHR11266">
    <property type="entry name" value="PEROXISOMAL MEMBRANE PROTEIN 2, PXMP2 MPV17"/>
    <property type="match status" value="1"/>
</dbReference>
<dbReference type="GO" id="GO:0005739">
    <property type="term" value="C:mitochondrion"/>
    <property type="evidence" value="ECO:0007669"/>
    <property type="project" value="TreeGrafter"/>
</dbReference>
<dbReference type="Pfam" id="PF04117">
    <property type="entry name" value="Mpv17_PMP22"/>
    <property type="match status" value="1"/>
</dbReference>